<protein>
    <submittedName>
        <fullName evidence="3">DUF1559 domain-containing protein</fullName>
    </submittedName>
</protein>
<dbReference type="NCBIfam" id="TIGR04294">
    <property type="entry name" value="pre_pil_HX9DG"/>
    <property type="match status" value="1"/>
</dbReference>
<keyword evidence="4" id="KW-1185">Reference proteome</keyword>
<feature type="transmembrane region" description="Helical" evidence="1">
    <location>
        <begin position="21"/>
        <end position="39"/>
    </location>
</feature>
<gene>
    <name evidence="3" type="ORF">PZE19_07350</name>
</gene>
<feature type="domain" description="DUF1559" evidence="2">
    <location>
        <begin position="40"/>
        <end position="367"/>
    </location>
</feature>
<keyword evidence="1" id="KW-0472">Membrane</keyword>
<dbReference type="NCBIfam" id="TIGR02532">
    <property type="entry name" value="IV_pilin_GFxxxE"/>
    <property type="match status" value="1"/>
</dbReference>
<sequence>MHDVSLCRRSSRRVGFTLIELLVVIAIIAVLIALLLPAVQSAREAARRSQCVNNLKQLALSLHNYESAAGSFPLGGNSGPASAGGYCNPVTHDGCVDWGAWSAQSMLLPYIEQRNIYNALNFMTNARGDGNREVANSTGMMAIISSFLCPSSSPPPRITQNRWDSNGIAMGFFPGNSYFANAGSTIMWLGWPINNPNGIFNVGGSSFGIRDITDGTSNTIAFGEWRIGDFNDQQNNISDIAGIQWNSAGWPGVPNRNMDAPLANMPGGGGYLTTALQACAQSWQSRTGSYGTNGQRSWNGRLWHIGNYGHALGNTLVPPNSTYPYCQFWDTNSDFDSAGIVGLASYHPGGANAAFADGSVRFLKNSVAWPVLWGLGSRAQGETLSSDSY</sequence>
<dbReference type="PANTHER" id="PTHR30093">
    <property type="entry name" value="GENERAL SECRETION PATHWAY PROTEIN G"/>
    <property type="match status" value="1"/>
</dbReference>
<dbReference type="Pfam" id="PF07596">
    <property type="entry name" value="SBP_bac_10"/>
    <property type="match status" value="1"/>
</dbReference>
<evidence type="ECO:0000259" key="2">
    <source>
        <dbReference type="Pfam" id="PF07596"/>
    </source>
</evidence>
<dbReference type="InterPro" id="IPR011453">
    <property type="entry name" value="DUF1559"/>
</dbReference>
<dbReference type="SUPFAM" id="SSF54523">
    <property type="entry name" value="Pili subunits"/>
    <property type="match status" value="1"/>
</dbReference>
<dbReference type="EMBL" id="JARRAG010000001">
    <property type="protein sequence ID" value="MDG3003578.1"/>
    <property type="molecule type" value="Genomic_DNA"/>
</dbReference>
<accession>A0ABT6F7L7</accession>
<comment type="caution">
    <text evidence="3">The sequence shown here is derived from an EMBL/GenBank/DDBJ whole genome shotgun (WGS) entry which is preliminary data.</text>
</comment>
<dbReference type="Gene3D" id="3.30.700.10">
    <property type="entry name" value="Glycoprotein, Type 4 Pilin"/>
    <property type="match status" value="1"/>
</dbReference>
<dbReference type="Proteomes" id="UP001216907">
    <property type="component" value="Unassembled WGS sequence"/>
</dbReference>
<evidence type="ECO:0000313" key="4">
    <source>
        <dbReference type="Proteomes" id="UP001216907"/>
    </source>
</evidence>
<keyword evidence="1" id="KW-0812">Transmembrane</keyword>
<evidence type="ECO:0000256" key="1">
    <source>
        <dbReference type="SAM" id="Phobius"/>
    </source>
</evidence>
<dbReference type="Pfam" id="PF07963">
    <property type="entry name" value="N_methyl"/>
    <property type="match status" value="1"/>
</dbReference>
<dbReference type="InterPro" id="IPR012902">
    <property type="entry name" value="N_methyl_site"/>
</dbReference>
<dbReference type="PANTHER" id="PTHR30093:SF2">
    <property type="entry name" value="TYPE II SECRETION SYSTEM PROTEIN H"/>
    <property type="match status" value="1"/>
</dbReference>
<proteinExistence type="predicted"/>
<name>A0ABT6F7L7_9BACT</name>
<dbReference type="InterPro" id="IPR045584">
    <property type="entry name" value="Pilin-like"/>
</dbReference>
<keyword evidence="1" id="KW-1133">Transmembrane helix</keyword>
<reference evidence="3 4" key="1">
    <citation type="submission" date="2023-03" db="EMBL/GenBank/DDBJ databases">
        <title>Paludisphaera mucosa sp. nov. a novel planctomycete from northern fen.</title>
        <authorList>
            <person name="Ivanova A."/>
        </authorList>
    </citation>
    <scope>NUCLEOTIDE SEQUENCE [LARGE SCALE GENOMIC DNA]</scope>
    <source>
        <strain evidence="3 4">Pla2</strain>
    </source>
</reference>
<dbReference type="InterPro" id="IPR027558">
    <property type="entry name" value="Pre_pil_HX9DG_C"/>
</dbReference>
<dbReference type="RefSeq" id="WP_277859928.1">
    <property type="nucleotide sequence ID" value="NZ_JARRAG010000001.1"/>
</dbReference>
<evidence type="ECO:0000313" key="3">
    <source>
        <dbReference type="EMBL" id="MDG3003578.1"/>
    </source>
</evidence>
<organism evidence="3 4">
    <name type="scientific">Paludisphaera mucosa</name>
    <dbReference type="NCBI Taxonomy" id="3030827"/>
    <lineage>
        <taxon>Bacteria</taxon>
        <taxon>Pseudomonadati</taxon>
        <taxon>Planctomycetota</taxon>
        <taxon>Planctomycetia</taxon>
        <taxon>Isosphaerales</taxon>
        <taxon>Isosphaeraceae</taxon>
        <taxon>Paludisphaera</taxon>
    </lineage>
</organism>